<dbReference type="InterPro" id="IPR027417">
    <property type="entry name" value="P-loop_NTPase"/>
</dbReference>
<sequence>MIKHVNILTLDGKSLLFREYGATKVDQDLLAGFMSAFSGFMKEISRSEIKSTVTGNSKFIYSFTDQIMIVICTDIKDNEEEIYPILETIFSQFLEKYSDLFKNNKWDGERTIFKEFKENVDKIVLGPIKVSILGYGGVGKTTLTKLIIGEEINLEYVPTITADIATFDKMGKRSIVLWDFAGQIQFTDLWDSLLKETRIVLLVTDSSYKNVQDTKKIMEKFIEKDSNMLIIGIANKQDLQNKLSTKFVEKILNVPTFGMIAINPNYRIMIHEILNEFIEKINKIDGFID</sequence>
<dbReference type="AlphaFoldDB" id="A0A5B9DE31"/>
<keyword evidence="4" id="KW-1185">Reference proteome</keyword>
<reference evidence="3 4" key="1">
    <citation type="journal article" date="2020" name="Nature">
        <title>Isolation of an archaeon at the prokaryote-eukaryote interface.</title>
        <authorList>
            <person name="Imachi H."/>
            <person name="Nobu M.K."/>
            <person name="Nakahara N."/>
            <person name="Morono Y."/>
            <person name="Ogawara M."/>
            <person name="Takaki Y."/>
            <person name="Takano Y."/>
            <person name="Uematsu K."/>
            <person name="Ikuta T."/>
            <person name="Ito M."/>
            <person name="Matsui Y."/>
            <person name="Miyazaki M."/>
            <person name="Murata K."/>
            <person name="Saito Y."/>
            <person name="Sakai S."/>
            <person name="Song C."/>
            <person name="Tasumi E."/>
            <person name="Yamanaka Y."/>
            <person name="Yamaguchi T."/>
            <person name="Kamagata Y."/>
            <person name="Tamaki H."/>
            <person name="Takai K."/>
        </authorList>
    </citation>
    <scope>NUCLEOTIDE SEQUENCE [LARGE SCALE GENOMIC DNA]</scope>
    <source>
        <strain evidence="3 4">MK-D1</strain>
    </source>
</reference>
<dbReference type="InterPro" id="IPR024156">
    <property type="entry name" value="Small_GTPase_ARF"/>
</dbReference>
<keyword evidence="2" id="KW-0342">GTP-binding</keyword>
<dbReference type="OrthoDB" id="136571at2157"/>
<dbReference type="InterPro" id="IPR005225">
    <property type="entry name" value="Small_GTP-bd"/>
</dbReference>
<dbReference type="InterPro" id="IPR011012">
    <property type="entry name" value="Longin-like_dom_sf"/>
</dbReference>
<dbReference type="EMBL" id="CP042905">
    <property type="protein sequence ID" value="QEE17251.1"/>
    <property type="molecule type" value="Genomic_DNA"/>
</dbReference>
<dbReference type="InterPro" id="IPR006689">
    <property type="entry name" value="Small_GTPase_ARF/SAR"/>
</dbReference>
<dbReference type="Proteomes" id="UP000321408">
    <property type="component" value="Chromosome"/>
</dbReference>
<gene>
    <name evidence="3" type="ORF">DSAG12_03083</name>
</gene>
<protein>
    <submittedName>
        <fullName evidence="3">GTP-binding protein</fullName>
    </submittedName>
</protein>
<dbReference type="PRINTS" id="PR00449">
    <property type="entry name" value="RASTRNSFRMNG"/>
</dbReference>
<evidence type="ECO:0000256" key="1">
    <source>
        <dbReference type="ARBA" id="ARBA00022741"/>
    </source>
</evidence>
<proteinExistence type="predicted"/>
<accession>A0A5B9DE31</accession>
<dbReference type="GO" id="GO:0003924">
    <property type="term" value="F:GTPase activity"/>
    <property type="evidence" value="ECO:0007669"/>
    <property type="project" value="InterPro"/>
</dbReference>
<dbReference type="Pfam" id="PF00025">
    <property type="entry name" value="Arf"/>
    <property type="match status" value="1"/>
</dbReference>
<dbReference type="SMART" id="SM00173">
    <property type="entry name" value="RAS"/>
    <property type="match status" value="1"/>
</dbReference>
<dbReference type="SUPFAM" id="SSF64356">
    <property type="entry name" value="SNARE-like"/>
    <property type="match status" value="1"/>
</dbReference>
<organism evidence="3 4">
    <name type="scientific">Promethearchaeum syntrophicum</name>
    <dbReference type="NCBI Taxonomy" id="2594042"/>
    <lineage>
        <taxon>Archaea</taxon>
        <taxon>Promethearchaeati</taxon>
        <taxon>Promethearchaeota</taxon>
        <taxon>Promethearchaeia</taxon>
        <taxon>Promethearchaeales</taxon>
        <taxon>Promethearchaeaceae</taxon>
        <taxon>Promethearchaeum</taxon>
    </lineage>
</organism>
<dbReference type="KEGG" id="psyt:DSAG12_03083"/>
<evidence type="ECO:0000313" key="3">
    <source>
        <dbReference type="EMBL" id="QEE17251.1"/>
    </source>
</evidence>
<evidence type="ECO:0000256" key="2">
    <source>
        <dbReference type="ARBA" id="ARBA00023134"/>
    </source>
</evidence>
<keyword evidence="1" id="KW-0547">Nucleotide-binding</keyword>
<dbReference type="Gene3D" id="3.40.50.300">
    <property type="entry name" value="P-loop containing nucleotide triphosphate hydrolases"/>
    <property type="match status" value="1"/>
</dbReference>
<dbReference type="SUPFAM" id="SSF52540">
    <property type="entry name" value="P-loop containing nucleoside triphosphate hydrolases"/>
    <property type="match status" value="1"/>
</dbReference>
<dbReference type="NCBIfam" id="TIGR00231">
    <property type="entry name" value="small_GTP"/>
    <property type="match status" value="1"/>
</dbReference>
<reference evidence="3 4" key="2">
    <citation type="journal article" date="2024" name="Int. J. Syst. Evol. Microbiol.">
        <title>Promethearchaeum syntrophicum gen. nov., sp. nov., an anaerobic, obligately syntrophic archaeon, the first isolate of the lineage 'Asgard' archaea, and proposal of the new archaeal phylum Promethearchaeota phyl. nov. and kingdom Promethearchaeati regn. nov.</title>
        <authorList>
            <person name="Imachi H."/>
            <person name="Nobu M.K."/>
            <person name="Kato S."/>
            <person name="Takaki Y."/>
            <person name="Miyazaki M."/>
            <person name="Miyata M."/>
            <person name="Ogawara M."/>
            <person name="Saito Y."/>
            <person name="Sakai S."/>
            <person name="Tahara Y.O."/>
            <person name="Takano Y."/>
            <person name="Tasumi E."/>
            <person name="Uematsu K."/>
            <person name="Yoshimura T."/>
            <person name="Itoh T."/>
            <person name="Ohkuma M."/>
            <person name="Takai K."/>
        </authorList>
    </citation>
    <scope>NUCLEOTIDE SEQUENCE [LARGE SCALE GENOMIC DNA]</scope>
    <source>
        <strain evidence="3 4">MK-D1</strain>
    </source>
</reference>
<evidence type="ECO:0000313" key="4">
    <source>
        <dbReference type="Proteomes" id="UP000321408"/>
    </source>
</evidence>
<dbReference type="GeneID" id="41331054"/>
<dbReference type="GO" id="GO:0005525">
    <property type="term" value="F:GTP binding"/>
    <property type="evidence" value="ECO:0007669"/>
    <property type="project" value="UniProtKB-KW"/>
</dbReference>
<dbReference type="RefSeq" id="WP_147664152.1">
    <property type="nucleotide sequence ID" value="NZ_CP042905.2"/>
</dbReference>
<dbReference type="PANTHER" id="PTHR11711">
    <property type="entry name" value="ADP RIBOSYLATION FACTOR-RELATED"/>
    <property type="match status" value="1"/>
</dbReference>
<name>A0A5B9DE31_9ARCH</name>